<evidence type="ECO:0000259" key="1">
    <source>
        <dbReference type="Pfam" id="PF25355"/>
    </source>
</evidence>
<organism evidence="2 3">
    <name type="scientific">Leucobacter chromiiresistens</name>
    <dbReference type="NCBI Taxonomy" id="1079994"/>
    <lineage>
        <taxon>Bacteria</taxon>
        <taxon>Bacillati</taxon>
        <taxon>Actinomycetota</taxon>
        <taxon>Actinomycetes</taxon>
        <taxon>Micrococcales</taxon>
        <taxon>Microbacteriaceae</taxon>
        <taxon>Leucobacter</taxon>
    </lineage>
</organism>
<gene>
    <name evidence="2" type="ORF">SAMN04488565_2464</name>
</gene>
<name>A0A1H1AAR1_9MICO</name>
<feature type="domain" description="DUF7882" evidence="1">
    <location>
        <begin position="1"/>
        <end position="95"/>
    </location>
</feature>
<proteinExistence type="predicted"/>
<evidence type="ECO:0000313" key="3">
    <source>
        <dbReference type="Proteomes" id="UP000182690"/>
    </source>
</evidence>
<dbReference type="RefSeq" id="WP_010156797.1">
    <property type="nucleotide sequence ID" value="NZ_FNKB01000001.1"/>
</dbReference>
<accession>A0A1H1AAR1</accession>
<dbReference type="AlphaFoldDB" id="A0A1H1AAR1"/>
<dbReference type="InterPro" id="IPR057204">
    <property type="entry name" value="DUF7882"/>
</dbReference>
<protein>
    <recommendedName>
        <fullName evidence="1">DUF7882 domain-containing protein</fullName>
    </recommendedName>
</protein>
<dbReference type="Pfam" id="PF25355">
    <property type="entry name" value="DUF7882"/>
    <property type="match status" value="1"/>
</dbReference>
<dbReference type="STRING" id="1079994.SAMN04488565_2464"/>
<dbReference type="Proteomes" id="UP000182690">
    <property type="component" value="Unassembled WGS sequence"/>
</dbReference>
<evidence type="ECO:0000313" key="2">
    <source>
        <dbReference type="EMBL" id="SDQ36641.1"/>
    </source>
</evidence>
<dbReference type="EMBL" id="FNKB01000001">
    <property type="protein sequence ID" value="SDQ36641.1"/>
    <property type="molecule type" value="Genomic_DNA"/>
</dbReference>
<dbReference type="OrthoDB" id="5123855at2"/>
<reference evidence="2 3" key="1">
    <citation type="submission" date="2016-10" db="EMBL/GenBank/DDBJ databases">
        <authorList>
            <person name="de Groot N.N."/>
        </authorList>
    </citation>
    <scope>NUCLEOTIDE SEQUENCE [LARGE SCALE GENOMIC DNA]</scope>
    <source>
        <strain evidence="2 3">DSM 22788</strain>
    </source>
</reference>
<sequence>MGYMLHGGREYEFEDRTLAHLKTVMGMKLSKREGFFLSWSVDANRGSGRHEVWISEHSPIAFRFSGGKAPQLNPAWIKALLAVSYTPRGLVALSETEATKWAQRNPLLAA</sequence>